<dbReference type="EMBL" id="JAAGWD010000002">
    <property type="protein sequence ID" value="NEM97369.1"/>
    <property type="molecule type" value="Genomic_DNA"/>
</dbReference>
<evidence type="ECO:0000259" key="7">
    <source>
        <dbReference type="PROSITE" id="PS50943"/>
    </source>
</evidence>
<protein>
    <submittedName>
        <fullName evidence="8">Helix-turn-helix domain-containing protein</fullName>
    </submittedName>
</protein>
<comment type="subcellular location">
    <subcellularLocation>
        <location evidence="1">Membrane</location>
        <topology evidence="1">Multi-pass membrane protein</topology>
    </subcellularLocation>
</comment>
<feature type="transmembrane region" description="Helical" evidence="6">
    <location>
        <begin position="78"/>
        <end position="103"/>
    </location>
</feature>
<keyword evidence="4" id="KW-0238">DNA-binding</keyword>
<evidence type="ECO:0000313" key="8">
    <source>
        <dbReference type="EMBL" id="NEM97369.1"/>
    </source>
</evidence>
<dbReference type="RefSeq" id="WP_163913646.1">
    <property type="nucleotide sequence ID" value="NZ_JAAGWD010000002.1"/>
</dbReference>
<dbReference type="SUPFAM" id="SSF47413">
    <property type="entry name" value="lambda repressor-like DNA-binding domains"/>
    <property type="match status" value="1"/>
</dbReference>
<dbReference type="InterPro" id="IPR001387">
    <property type="entry name" value="Cro/C1-type_HTH"/>
</dbReference>
<feature type="domain" description="HTH cro/C1-type" evidence="7">
    <location>
        <begin position="10"/>
        <end position="64"/>
    </location>
</feature>
<keyword evidence="2 6" id="KW-0812">Transmembrane</keyword>
<reference evidence="8 9" key="1">
    <citation type="submission" date="2020-02" db="EMBL/GenBank/DDBJ databases">
        <authorList>
            <person name="Kim M.K."/>
        </authorList>
    </citation>
    <scope>NUCLEOTIDE SEQUENCE [LARGE SCALE GENOMIC DNA]</scope>
    <source>
        <strain evidence="8 9">BT327</strain>
    </source>
</reference>
<dbReference type="Gene3D" id="1.10.260.40">
    <property type="entry name" value="lambda repressor-like DNA-binding domains"/>
    <property type="match status" value="1"/>
</dbReference>
<dbReference type="GO" id="GO:0005829">
    <property type="term" value="C:cytosol"/>
    <property type="evidence" value="ECO:0007669"/>
    <property type="project" value="TreeGrafter"/>
</dbReference>
<dbReference type="CDD" id="cd00093">
    <property type="entry name" value="HTH_XRE"/>
    <property type="match status" value="1"/>
</dbReference>
<accession>A0A6B3LKR9</accession>
<dbReference type="AlphaFoldDB" id="A0A6B3LKR9"/>
<dbReference type="PANTHER" id="PTHR46797">
    <property type="entry name" value="HTH-TYPE TRANSCRIPTIONAL REGULATOR"/>
    <property type="match status" value="1"/>
</dbReference>
<sequence>MNREDLAAKVRVLRKRKGFTQEQLAEESMLSLRTVQRIEKGETVPHGDSLRKLTAALSVTPDDILEWAPVDDKGYLTVLHLTGLALIFHPMLGIIMPLLVWILKKDKIILVNDSGKKLLNYQLTFALVLYTLTFILNKGSYITFDISAINILANLISIFTIEALVITLLYLYSTGLIFFNVMRTRKGLKSSYFLSIPFLR</sequence>
<evidence type="ECO:0000256" key="6">
    <source>
        <dbReference type="SAM" id="Phobius"/>
    </source>
</evidence>
<evidence type="ECO:0000256" key="2">
    <source>
        <dbReference type="ARBA" id="ARBA00022692"/>
    </source>
</evidence>
<dbReference type="Pfam" id="PF09685">
    <property type="entry name" value="MamF_MmsF"/>
    <property type="match status" value="1"/>
</dbReference>
<dbReference type="InterPro" id="IPR019109">
    <property type="entry name" value="MamF_MmsF"/>
</dbReference>
<keyword evidence="9" id="KW-1185">Reference proteome</keyword>
<keyword evidence="3 6" id="KW-1133">Transmembrane helix</keyword>
<proteinExistence type="predicted"/>
<dbReference type="PROSITE" id="PS50943">
    <property type="entry name" value="HTH_CROC1"/>
    <property type="match status" value="1"/>
</dbReference>
<dbReference type="InterPro" id="IPR010982">
    <property type="entry name" value="Lambda_DNA-bd_dom_sf"/>
</dbReference>
<dbReference type="GO" id="GO:0003677">
    <property type="term" value="F:DNA binding"/>
    <property type="evidence" value="ECO:0007669"/>
    <property type="project" value="UniProtKB-KW"/>
</dbReference>
<evidence type="ECO:0000256" key="4">
    <source>
        <dbReference type="ARBA" id="ARBA00023125"/>
    </source>
</evidence>
<dbReference type="GO" id="GO:0003700">
    <property type="term" value="F:DNA-binding transcription factor activity"/>
    <property type="evidence" value="ECO:0007669"/>
    <property type="project" value="TreeGrafter"/>
</dbReference>
<name>A0A6B3LKR9_9BACT</name>
<dbReference type="Pfam" id="PF01381">
    <property type="entry name" value="HTH_3"/>
    <property type="match status" value="1"/>
</dbReference>
<evidence type="ECO:0000313" key="9">
    <source>
        <dbReference type="Proteomes" id="UP000474777"/>
    </source>
</evidence>
<feature type="transmembrane region" description="Helical" evidence="6">
    <location>
        <begin position="118"/>
        <end position="136"/>
    </location>
</feature>
<dbReference type="Proteomes" id="UP000474777">
    <property type="component" value="Unassembled WGS sequence"/>
</dbReference>
<dbReference type="PANTHER" id="PTHR46797:SF1">
    <property type="entry name" value="METHYLPHOSPHONATE SYNTHASE"/>
    <property type="match status" value="1"/>
</dbReference>
<feature type="transmembrane region" description="Helical" evidence="6">
    <location>
        <begin position="156"/>
        <end position="179"/>
    </location>
</feature>
<gene>
    <name evidence="8" type="ORF">GXP69_06655</name>
</gene>
<evidence type="ECO:0000256" key="1">
    <source>
        <dbReference type="ARBA" id="ARBA00004141"/>
    </source>
</evidence>
<dbReference type="SMART" id="SM00530">
    <property type="entry name" value="HTH_XRE"/>
    <property type="match status" value="1"/>
</dbReference>
<organism evidence="8 9">
    <name type="scientific">Pontibacter burrus</name>
    <dbReference type="NCBI Taxonomy" id="2704466"/>
    <lineage>
        <taxon>Bacteria</taxon>
        <taxon>Pseudomonadati</taxon>
        <taxon>Bacteroidota</taxon>
        <taxon>Cytophagia</taxon>
        <taxon>Cytophagales</taxon>
        <taxon>Hymenobacteraceae</taxon>
        <taxon>Pontibacter</taxon>
    </lineage>
</organism>
<comment type="caution">
    <text evidence="8">The sequence shown here is derived from an EMBL/GenBank/DDBJ whole genome shotgun (WGS) entry which is preliminary data.</text>
</comment>
<evidence type="ECO:0000256" key="3">
    <source>
        <dbReference type="ARBA" id="ARBA00022989"/>
    </source>
</evidence>
<keyword evidence="5 6" id="KW-0472">Membrane</keyword>
<evidence type="ECO:0000256" key="5">
    <source>
        <dbReference type="ARBA" id="ARBA00023136"/>
    </source>
</evidence>
<dbReference type="InterPro" id="IPR050807">
    <property type="entry name" value="TransReg_Diox_bact_type"/>
</dbReference>